<accession>A0A9P5HQW8</accession>
<sequence>MSEAHTMPVKDPFVPKQMMSKTAALYQELTGDSSIDTAAHTITHLLPPFTADAIIHDNGWGTGEDTKAIIESHLPDGITIKASDRN</sequence>
<gene>
    <name evidence="1" type="ORF">EAE97_011570</name>
</gene>
<dbReference type="Proteomes" id="UP000710849">
    <property type="component" value="Unassembled WGS sequence"/>
</dbReference>
<organism evidence="1 2">
    <name type="scientific">Botrytis byssoidea</name>
    <dbReference type="NCBI Taxonomy" id="139641"/>
    <lineage>
        <taxon>Eukaryota</taxon>
        <taxon>Fungi</taxon>
        <taxon>Dikarya</taxon>
        <taxon>Ascomycota</taxon>
        <taxon>Pezizomycotina</taxon>
        <taxon>Leotiomycetes</taxon>
        <taxon>Helotiales</taxon>
        <taxon>Sclerotiniaceae</taxon>
        <taxon>Botrytis</taxon>
    </lineage>
</organism>
<dbReference type="AlphaFoldDB" id="A0A9P5HQW8"/>
<protein>
    <submittedName>
        <fullName evidence="1">Uncharacterized protein</fullName>
    </submittedName>
</protein>
<dbReference type="RefSeq" id="XP_038727136.1">
    <property type="nucleotide sequence ID" value="XM_038882085.1"/>
</dbReference>
<evidence type="ECO:0000313" key="1">
    <source>
        <dbReference type="EMBL" id="KAF7920229.1"/>
    </source>
</evidence>
<name>A0A9P5HQW8_9HELO</name>
<dbReference type="GeneID" id="62155158"/>
<proteinExistence type="predicted"/>
<dbReference type="EMBL" id="RCSW01000038">
    <property type="protein sequence ID" value="KAF7920229.1"/>
    <property type="molecule type" value="Genomic_DNA"/>
</dbReference>
<keyword evidence="2" id="KW-1185">Reference proteome</keyword>
<reference evidence="1 2" key="1">
    <citation type="journal article" date="2020" name="Genome Biol. Evol.">
        <title>Comparative genomics of Sclerotiniaceae.</title>
        <authorList>
            <person name="Valero Jimenez C.A."/>
            <person name="Steentjes M."/>
            <person name="Scholten O.E."/>
            <person name="Van Kan J.A.L."/>
        </authorList>
    </citation>
    <scope>NUCLEOTIDE SEQUENCE [LARGE SCALE GENOMIC DNA]</scope>
    <source>
        <strain evidence="1 2">MUCL 94</strain>
    </source>
</reference>
<comment type="caution">
    <text evidence="1">The sequence shown here is derived from an EMBL/GenBank/DDBJ whole genome shotgun (WGS) entry which is preliminary data.</text>
</comment>
<evidence type="ECO:0000313" key="2">
    <source>
        <dbReference type="Proteomes" id="UP000710849"/>
    </source>
</evidence>